<sequence length="240" mass="27003">MRCAASWRSAICRLRGARWRRSPPCWDFRNRAPSRAGSRRSSASRRRAGARTAPEAGRLLQVLHRGDTGGHQQFAIQPHLRPGKEDRTPAPVDHAFRRQKLASPVAEEVRRQRQRDRVPRVLARRGVEAGIAGGGIEQGADRAAMHDAAAVEHAARQRQFQLDMVVAPMGDPDPDAFQCRIVEAVSLVLAFHDCRVHRPDVPLPDQASFVRDPRVSDHLYFANRTFRVHESTPVARYARL</sequence>
<keyword evidence="5" id="KW-1185">Reference proteome</keyword>
<keyword evidence="3" id="KW-0614">Plasmid</keyword>
<geneLocation type="plasmid" evidence="3">
    <name>II</name>
</geneLocation>
<proteinExistence type="predicted"/>
<dbReference type="Proteomes" id="UP000256710">
    <property type="component" value="Unassembled WGS sequence"/>
</dbReference>
<geneLocation type="plasmid" evidence="4">
    <name>ii</name>
</geneLocation>
<evidence type="ECO:0000313" key="5">
    <source>
        <dbReference type="Proteomes" id="UP000256710"/>
    </source>
</evidence>
<protein>
    <submittedName>
        <fullName evidence="3">Uncharacterized protein</fullName>
    </submittedName>
</protein>
<evidence type="ECO:0000313" key="3">
    <source>
        <dbReference type="EMBL" id="SPD60281.1"/>
    </source>
</evidence>
<reference evidence="4 5" key="1">
    <citation type="submission" date="2018-01" db="EMBL/GenBank/DDBJ databases">
        <authorList>
            <person name="Clerissi C."/>
        </authorList>
    </citation>
    <scope>NUCLEOTIDE SEQUENCE [LARGE SCALE GENOMIC DNA]</scope>
    <source>
        <strain evidence="2">Cupriavidus taiwanensis STM 6082</strain>
        <strain evidence="3">Cupriavidus taiwanensis STM 6160</strain>
        <plasmid evidence="4">ii</plasmid>
        <plasmid evidence="3">II</plasmid>
    </source>
</reference>
<feature type="region of interest" description="Disordered" evidence="1">
    <location>
        <begin position="29"/>
        <end position="55"/>
    </location>
</feature>
<feature type="compositionally biased region" description="Low complexity" evidence="1">
    <location>
        <begin position="31"/>
        <end position="41"/>
    </location>
</feature>
<dbReference type="AlphaFoldDB" id="A0A375HPX2"/>
<evidence type="ECO:0000313" key="4">
    <source>
        <dbReference type="Proteomes" id="UP000255168"/>
    </source>
</evidence>
<dbReference type="Proteomes" id="UP000255168">
    <property type="component" value="Plasmid II"/>
</dbReference>
<dbReference type="EMBL" id="OFTC01000033">
    <property type="protein sequence ID" value="SOZ38077.1"/>
    <property type="molecule type" value="Genomic_DNA"/>
</dbReference>
<evidence type="ECO:0000313" key="2">
    <source>
        <dbReference type="EMBL" id="SOZ38077.1"/>
    </source>
</evidence>
<gene>
    <name evidence="2" type="ORF">CBM2605_B100028</name>
    <name evidence="3" type="ORF">CBM2607_MP20933</name>
</gene>
<organism evidence="3 4">
    <name type="scientific">Cupriavidus neocaledonicus</name>
    <dbReference type="NCBI Taxonomy" id="1040979"/>
    <lineage>
        <taxon>Bacteria</taxon>
        <taxon>Pseudomonadati</taxon>
        <taxon>Pseudomonadota</taxon>
        <taxon>Betaproteobacteria</taxon>
        <taxon>Burkholderiales</taxon>
        <taxon>Burkholderiaceae</taxon>
        <taxon>Cupriavidus</taxon>
    </lineage>
</organism>
<accession>A0A375HPX2</accession>
<name>A0A375HPX2_9BURK</name>
<evidence type="ECO:0000256" key="1">
    <source>
        <dbReference type="SAM" id="MobiDB-lite"/>
    </source>
</evidence>
<dbReference type="EMBL" id="LT984807">
    <property type="protein sequence ID" value="SPD60281.1"/>
    <property type="molecule type" value="Genomic_DNA"/>
</dbReference>